<feature type="domain" description="C2H2-type" evidence="2">
    <location>
        <begin position="191"/>
        <end position="215"/>
    </location>
</feature>
<dbReference type="PANTHER" id="PTHR13182:SF8">
    <property type="entry name" value="CYTOPLASMIC 60S SUBUNIT BIOGENESIS FACTOR ZNF622"/>
    <property type="match status" value="1"/>
</dbReference>
<dbReference type="InterPro" id="IPR036236">
    <property type="entry name" value="Znf_C2H2_sf"/>
</dbReference>
<dbReference type="AlphaFoldDB" id="A0A8H7MBB7"/>
<gene>
    <name evidence="3" type="ORF">BFW01_g430</name>
</gene>
<feature type="domain" description="C2H2-type" evidence="2">
    <location>
        <begin position="140"/>
        <end position="163"/>
    </location>
</feature>
<dbReference type="Pfam" id="PF12756">
    <property type="entry name" value="zf-C2H2_2"/>
    <property type="match status" value="1"/>
</dbReference>
<feature type="compositionally biased region" description="Basic and acidic residues" evidence="1">
    <location>
        <begin position="371"/>
        <end position="392"/>
    </location>
</feature>
<feature type="region of interest" description="Disordered" evidence="1">
    <location>
        <begin position="369"/>
        <end position="392"/>
    </location>
</feature>
<feature type="compositionally biased region" description="Basic residues" evidence="1">
    <location>
        <begin position="61"/>
        <end position="70"/>
    </location>
</feature>
<dbReference type="Proteomes" id="UP000627934">
    <property type="component" value="Unassembled WGS sequence"/>
</dbReference>
<feature type="compositionally biased region" description="Basic and acidic residues" evidence="1">
    <location>
        <begin position="98"/>
        <end position="107"/>
    </location>
</feature>
<protein>
    <recommendedName>
        <fullName evidence="2">C2H2-type domain-containing protein</fullName>
    </recommendedName>
</protein>
<feature type="compositionally biased region" description="Low complexity" evidence="1">
    <location>
        <begin position="87"/>
        <end position="97"/>
    </location>
</feature>
<dbReference type="SMART" id="SM00355">
    <property type="entry name" value="ZnF_C2H2"/>
    <property type="match status" value="2"/>
</dbReference>
<organism evidence="3 4">
    <name type="scientific">Lasiodiplodia theobromae</name>
    <dbReference type="NCBI Taxonomy" id="45133"/>
    <lineage>
        <taxon>Eukaryota</taxon>
        <taxon>Fungi</taxon>
        <taxon>Dikarya</taxon>
        <taxon>Ascomycota</taxon>
        <taxon>Pezizomycotina</taxon>
        <taxon>Dothideomycetes</taxon>
        <taxon>Dothideomycetes incertae sedis</taxon>
        <taxon>Botryosphaeriales</taxon>
        <taxon>Botryosphaeriaceae</taxon>
        <taxon>Lasiodiplodia</taxon>
    </lineage>
</organism>
<dbReference type="InterPro" id="IPR041661">
    <property type="entry name" value="ZN622/Rei1/Reh1_Znf-C2H2"/>
</dbReference>
<dbReference type="GO" id="GO:0030687">
    <property type="term" value="C:preribosome, large subunit precursor"/>
    <property type="evidence" value="ECO:0007669"/>
    <property type="project" value="TreeGrafter"/>
</dbReference>
<evidence type="ECO:0000313" key="3">
    <source>
        <dbReference type="EMBL" id="KAF9630249.1"/>
    </source>
</evidence>
<name>A0A8H7MBB7_9PEZI</name>
<feature type="region of interest" description="Disordered" evidence="1">
    <location>
        <begin position="55"/>
        <end position="140"/>
    </location>
</feature>
<evidence type="ECO:0000256" key="1">
    <source>
        <dbReference type="SAM" id="MobiDB-lite"/>
    </source>
</evidence>
<feature type="compositionally biased region" description="Acidic residues" evidence="1">
    <location>
        <begin position="116"/>
        <end position="134"/>
    </location>
</feature>
<evidence type="ECO:0000259" key="2">
    <source>
        <dbReference type="SMART" id="SM00355"/>
    </source>
</evidence>
<reference evidence="3" key="2">
    <citation type="journal article" date="2018" name="DNA Res.">
        <title>Comparative genome and transcriptome analyses reveal adaptations to opportunistic infections in woody plant degrading pathogens of Botryosphaeriaceae.</title>
        <authorList>
            <person name="Yan J.Y."/>
            <person name="Zhao W.S."/>
            <person name="Chen Z."/>
            <person name="Xing Q.K."/>
            <person name="Zhang W."/>
            <person name="Chethana K.W.T."/>
            <person name="Xue M.F."/>
            <person name="Xu J.P."/>
            <person name="Phillips A.J.L."/>
            <person name="Wang Y."/>
            <person name="Liu J.H."/>
            <person name="Liu M."/>
            <person name="Zhou Y."/>
            <person name="Jayawardena R.S."/>
            <person name="Manawasinghe I.S."/>
            <person name="Huang J.B."/>
            <person name="Qiao G.H."/>
            <person name="Fu C.Y."/>
            <person name="Guo F.F."/>
            <person name="Dissanayake A.J."/>
            <person name="Peng Y.L."/>
            <person name="Hyde K.D."/>
            <person name="Li X.H."/>
        </authorList>
    </citation>
    <scope>NUCLEOTIDE SEQUENCE</scope>
    <source>
        <strain evidence="3">CSS-01s</strain>
    </source>
</reference>
<dbReference type="InterPro" id="IPR013087">
    <property type="entry name" value="Znf_C2H2_type"/>
</dbReference>
<feature type="region of interest" description="Disordered" evidence="1">
    <location>
        <begin position="303"/>
        <end position="327"/>
    </location>
</feature>
<dbReference type="EMBL" id="MDYX01000037">
    <property type="protein sequence ID" value="KAF9630249.1"/>
    <property type="molecule type" value="Genomic_DNA"/>
</dbReference>
<comment type="caution">
    <text evidence="3">The sequence shown here is derived from an EMBL/GenBank/DDBJ whole genome shotgun (WGS) entry which is preliminary data.</text>
</comment>
<dbReference type="GO" id="GO:0042273">
    <property type="term" value="P:ribosomal large subunit biogenesis"/>
    <property type="evidence" value="ECO:0007669"/>
    <property type="project" value="TreeGrafter"/>
</dbReference>
<accession>A0A8H7MBB7</accession>
<proteinExistence type="predicted"/>
<evidence type="ECO:0000313" key="4">
    <source>
        <dbReference type="Proteomes" id="UP000627934"/>
    </source>
</evidence>
<dbReference type="PANTHER" id="PTHR13182">
    <property type="entry name" value="ZINC FINGER PROTEIN 622"/>
    <property type="match status" value="1"/>
</dbReference>
<feature type="compositionally biased region" description="Basic and acidic residues" evidence="1">
    <location>
        <begin position="71"/>
        <end position="86"/>
    </location>
</feature>
<reference evidence="3" key="1">
    <citation type="submission" date="2016-08" db="EMBL/GenBank/DDBJ databases">
        <authorList>
            <person name="Yan J."/>
        </authorList>
    </citation>
    <scope>NUCLEOTIDE SEQUENCE</scope>
    <source>
        <strain evidence="3">CSS-01s</strain>
    </source>
</reference>
<sequence>MASAFTCSTCASAFDGAHNEQRVHVRDPWHQYNLQRRMASLPPITLQQYEVVVQTEQASPGHKKKSTNRKPPKDHGKQKQAARDEQSPSQSPSVSDDSGIKVEDHDTYNLSPTSSDLDEESDEQDEEEEEEEEPVALTPTTCLFCNATSPTLDANLSHMSTTHSLFIPEPDSLIDLETFLLYLAAIVFRYHECLYCGAAKSSAAAAQTHMRDKGHCMINLASADCELLDFWEFDEDEEGGGGGGGVGGAATASVLSSVNVSDTEMRLPSGAIVGSRHHAESVHNRHGLVGARVQAAKRRKAIADSEHDAAADADGGEADARPQPPSMDRRVAVRGEMGLVGVPEQQRRALMAVEKKMMKREAVARAAQRWATEKVANRQKFFKPDVPGRKNG</sequence>
<dbReference type="SUPFAM" id="SSF57667">
    <property type="entry name" value="beta-beta-alpha zinc fingers"/>
    <property type="match status" value="1"/>
</dbReference>
<dbReference type="InterPro" id="IPR040025">
    <property type="entry name" value="Znf622/Rei1/Reh1"/>
</dbReference>